<gene>
    <name evidence="1" type="ORF">EZS27_014694</name>
</gene>
<dbReference type="GO" id="GO:0004222">
    <property type="term" value="F:metalloendopeptidase activity"/>
    <property type="evidence" value="ECO:0007669"/>
    <property type="project" value="InterPro"/>
</dbReference>
<keyword evidence="1" id="KW-0645">Protease</keyword>
<protein>
    <submittedName>
        <fullName evidence="1">Peptidyl-dipeptidase dcp</fullName>
        <ecNumber evidence="1">3.4.15.5</ecNumber>
    </submittedName>
</protein>
<dbReference type="GO" id="GO:0005829">
    <property type="term" value="C:cytosol"/>
    <property type="evidence" value="ECO:0007669"/>
    <property type="project" value="TreeGrafter"/>
</dbReference>
<dbReference type="EC" id="3.4.15.5" evidence="1"/>
<accession>A0A5J4RUT4</accession>
<reference evidence="1" key="1">
    <citation type="submission" date="2019-03" db="EMBL/GenBank/DDBJ databases">
        <title>Single cell metagenomics reveals metabolic interactions within the superorganism composed of flagellate Streblomastix strix and complex community of Bacteroidetes bacteria on its surface.</title>
        <authorList>
            <person name="Treitli S.C."/>
            <person name="Kolisko M."/>
            <person name="Husnik F."/>
            <person name="Keeling P."/>
            <person name="Hampl V."/>
        </authorList>
    </citation>
    <scope>NUCLEOTIDE SEQUENCE</scope>
    <source>
        <strain evidence="1">STM</strain>
    </source>
</reference>
<dbReference type="Gene3D" id="1.10.1370.40">
    <property type="match status" value="1"/>
</dbReference>
<comment type="caution">
    <text evidence="1">The sequence shown here is derived from an EMBL/GenBank/DDBJ whole genome shotgun (WGS) entry which is preliminary data.</text>
</comment>
<keyword evidence="1" id="KW-0378">Hydrolase</keyword>
<evidence type="ECO:0000313" key="1">
    <source>
        <dbReference type="EMBL" id="KAA6337192.1"/>
    </source>
</evidence>
<dbReference type="PANTHER" id="PTHR43660">
    <property type="entry name" value="DIPEPTIDYL CARBOXYPEPTIDASE"/>
    <property type="match status" value="1"/>
</dbReference>
<dbReference type="InterPro" id="IPR045090">
    <property type="entry name" value="Pept_M3A_M3B"/>
</dbReference>
<dbReference type="SUPFAM" id="SSF55486">
    <property type="entry name" value="Metalloproteases ('zincins'), catalytic domain"/>
    <property type="match status" value="1"/>
</dbReference>
<dbReference type="GO" id="GO:0008241">
    <property type="term" value="F:peptidyl-dipeptidase activity"/>
    <property type="evidence" value="ECO:0007669"/>
    <property type="project" value="UniProtKB-EC"/>
</dbReference>
<organism evidence="1">
    <name type="scientific">termite gut metagenome</name>
    <dbReference type="NCBI Taxonomy" id="433724"/>
    <lineage>
        <taxon>unclassified sequences</taxon>
        <taxon>metagenomes</taxon>
        <taxon>organismal metagenomes</taxon>
    </lineage>
</organism>
<name>A0A5J4RUT4_9ZZZZ</name>
<dbReference type="GO" id="GO:0006508">
    <property type="term" value="P:proteolysis"/>
    <property type="evidence" value="ECO:0007669"/>
    <property type="project" value="InterPro"/>
</dbReference>
<sequence>MRQTGVQMKIFYIFVLLLIVNSFATMIQAQNPFFEKYNTPHQTVPFDKVKTEHYKSAITEGMRMHTAEIDAITDNPDSPTFANTIVVYEKSGKLLEHVATVFSNLHSAESNDEIQILAQELMPMLSEHHNNINLNEKLFTRIKAVYEQREKYNLTTEQTTLLNNIYDGFVRCGANLWDEDKNKYR</sequence>
<dbReference type="AlphaFoldDB" id="A0A5J4RUT4"/>
<dbReference type="GO" id="GO:0004180">
    <property type="term" value="F:carboxypeptidase activity"/>
    <property type="evidence" value="ECO:0007669"/>
    <property type="project" value="UniProtKB-KW"/>
</dbReference>
<proteinExistence type="predicted"/>
<dbReference type="PANTHER" id="PTHR43660:SF1">
    <property type="entry name" value="DIPEPTIDYL CARBOXYPEPTIDASE"/>
    <property type="match status" value="1"/>
</dbReference>
<feature type="non-terminal residue" evidence="1">
    <location>
        <position position="185"/>
    </location>
</feature>
<dbReference type="EMBL" id="SNRY01000721">
    <property type="protein sequence ID" value="KAA6337192.1"/>
    <property type="molecule type" value="Genomic_DNA"/>
</dbReference>
<keyword evidence="1" id="KW-0121">Carboxypeptidase</keyword>